<evidence type="ECO:0000256" key="3">
    <source>
        <dbReference type="PROSITE-ProRule" id="PRU00221"/>
    </source>
</evidence>
<feature type="non-terminal residue" evidence="4">
    <location>
        <position position="1"/>
    </location>
</feature>
<reference evidence="4 5" key="1">
    <citation type="submission" date="2014-04" db="EMBL/GenBank/DDBJ databases">
        <title>Evolutionary Origins and Diversification of the Mycorrhizal Mutualists.</title>
        <authorList>
            <consortium name="DOE Joint Genome Institute"/>
            <consortium name="Mycorrhizal Genomics Consortium"/>
            <person name="Kohler A."/>
            <person name="Kuo A."/>
            <person name="Nagy L.G."/>
            <person name="Floudas D."/>
            <person name="Copeland A."/>
            <person name="Barry K.W."/>
            <person name="Cichocki N."/>
            <person name="Veneault-Fourrey C."/>
            <person name="LaButti K."/>
            <person name="Lindquist E.A."/>
            <person name="Lipzen A."/>
            <person name="Lundell T."/>
            <person name="Morin E."/>
            <person name="Murat C."/>
            <person name="Riley R."/>
            <person name="Ohm R."/>
            <person name="Sun H."/>
            <person name="Tunlid A."/>
            <person name="Henrissat B."/>
            <person name="Grigoriev I.V."/>
            <person name="Hibbett D.S."/>
            <person name="Martin F."/>
        </authorList>
    </citation>
    <scope>NUCLEOTIDE SEQUENCE [LARGE SCALE GENOMIC DNA]</scope>
    <source>
        <strain evidence="4 5">MD-312</strain>
    </source>
</reference>
<feature type="repeat" description="WD" evidence="3">
    <location>
        <begin position="211"/>
        <end position="252"/>
    </location>
</feature>
<proteinExistence type="predicted"/>
<dbReference type="PROSITE" id="PS50294">
    <property type="entry name" value="WD_REPEATS_REGION"/>
    <property type="match status" value="4"/>
</dbReference>
<keyword evidence="2" id="KW-0677">Repeat</keyword>
<feature type="repeat" description="WD" evidence="3">
    <location>
        <begin position="253"/>
        <end position="284"/>
    </location>
</feature>
<dbReference type="Pfam" id="PF00400">
    <property type="entry name" value="WD40"/>
    <property type="match status" value="6"/>
</dbReference>
<dbReference type="SMART" id="SM00320">
    <property type="entry name" value="WD40"/>
    <property type="match status" value="7"/>
</dbReference>
<dbReference type="PANTHER" id="PTHR19879">
    <property type="entry name" value="TRANSCRIPTION INITIATION FACTOR TFIID"/>
    <property type="match status" value="1"/>
</dbReference>
<name>A0A0C9W295_9AGAM</name>
<dbReference type="Proteomes" id="UP000053820">
    <property type="component" value="Unassembled WGS sequence"/>
</dbReference>
<feature type="repeat" description="WD" evidence="3">
    <location>
        <begin position="98"/>
        <end position="125"/>
    </location>
</feature>
<evidence type="ECO:0000313" key="4">
    <source>
        <dbReference type="EMBL" id="KIJ65090.1"/>
    </source>
</evidence>
<organism evidence="4 5">
    <name type="scientific">Hydnomerulius pinastri MD-312</name>
    <dbReference type="NCBI Taxonomy" id="994086"/>
    <lineage>
        <taxon>Eukaryota</taxon>
        <taxon>Fungi</taxon>
        <taxon>Dikarya</taxon>
        <taxon>Basidiomycota</taxon>
        <taxon>Agaricomycotina</taxon>
        <taxon>Agaricomycetes</taxon>
        <taxon>Agaricomycetidae</taxon>
        <taxon>Boletales</taxon>
        <taxon>Boletales incertae sedis</taxon>
        <taxon>Leucogyrophana</taxon>
    </lineage>
</organism>
<dbReference type="InterPro" id="IPR036322">
    <property type="entry name" value="WD40_repeat_dom_sf"/>
</dbReference>
<dbReference type="PRINTS" id="PR00320">
    <property type="entry name" value="GPROTEINBRPT"/>
</dbReference>
<dbReference type="SUPFAM" id="SSF50978">
    <property type="entry name" value="WD40 repeat-like"/>
    <property type="match status" value="1"/>
</dbReference>
<protein>
    <recommendedName>
        <fullName evidence="6">WD40 repeat-like protein</fullName>
    </recommendedName>
</protein>
<dbReference type="EMBL" id="KN839844">
    <property type="protein sequence ID" value="KIJ65090.1"/>
    <property type="molecule type" value="Genomic_DNA"/>
</dbReference>
<evidence type="ECO:0008006" key="6">
    <source>
        <dbReference type="Google" id="ProtNLM"/>
    </source>
</evidence>
<dbReference type="InterPro" id="IPR019775">
    <property type="entry name" value="WD40_repeat_CS"/>
</dbReference>
<dbReference type="HOGENOM" id="CLU_000288_57_33_1"/>
<dbReference type="CDD" id="cd00200">
    <property type="entry name" value="WD40"/>
    <property type="match status" value="1"/>
</dbReference>
<gene>
    <name evidence="4" type="ORF">HYDPIDRAFT_64847</name>
</gene>
<evidence type="ECO:0000256" key="1">
    <source>
        <dbReference type="ARBA" id="ARBA00022574"/>
    </source>
</evidence>
<evidence type="ECO:0000256" key="2">
    <source>
        <dbReference type="ARBA" id="ARBA00022737"/>
    </source>
</evidence>
<keyword evidence="5" id="KW-1185">Reference proteome</keyword>
<dbReference type="PROSITE" id="PS00678">
    <property type="entry name" value="WD_REPEATS_1"/>
    <property type="match status" value="2"/>
</dbReference>
<feature type="repeat" description="WD" evidence="3">
    <location>
        <begin position="127"/>
        <end position="157"/>
    </location>
</feature>
<feature type="repeat" description="WD" evidence="3">
    <location>
        <begin position="1"/>
        <end position="42"/>
    </location>
</feature>
<sequence length="284" mass="30255">LHGHTNTISSLAFVAGSNLVVSGSYDGSCRIWSANKGREVGPQMKNGRDVKAVTISVDGKTMACGGDEGRILICNLVTGKKMIEWDTEHGEVGSLSFPSEGRLASGHEDGNVIVWDASTGASVAGPFKLHDGWVFSISFSPFGDRIATCGYDRTIRVVRRHSGQDVIPAIQAQSVVRSVVWSPNGRQIISASNDGTIKVWNASDGSLLATCKGHTDYIYSLAISSDGEVLASASCDKTVRLWSVATHQQIGPPLQHPDRLRSLAISSDGHYLAAGGDDQGVYIW</sequence>
<evidence type="ECO:0000313" key="5">
    <source>
        <dbReference type="Proteomes" id="UP000053820"/>
    </source>
</evidence>
<feature type="non-terminal residue" evidence="4">
    <location>
        <position position="284"/>
    </location>
</feature>
<dbReference type="OrthoDB" id="2644546at2759"/>
<keyword evidence="1 3" id="KW-0853">WD repeat</keyword>
<accession>A0A0C9W295</accession>
<dbReference type="Gene3D" id="2.130.10.10">
    <property type="entry name" value="YVTN repeat-like/Quinoprotein amine dehydrogenase"/>
    <property type="match status" value="2"/>
</dbReference>
<dbReference type="InterPro" id="IPR015943">
    <property type="entry name" value="WD40/YVTN_repeat-like_dom_sf"/>
</dbReference>
<dbReference type="InterPro" id="IPR020472">
    <property type="entry name" value="WD40_PAC1"/>
</dbReference>
<dbReference type="PANTHER" id="PTHR19879:SF9">
    <property type="entry name" value="TRANSCRIPTION INITIATION FACTOR TFIID SUBUNIT 5"/>
    <property type="match status" value="1"/>
</dbReference>
<feature type="repeat" description="WD" evidence="3">
    <location>
        <begin position="176"/>
        <end position="210"/>
    </location>
</feature>
<dbReference type="AlphaFoldDB" id="A0A0C9W295"/>
<dbReference type="PROSITE" id="PS50082">
    <property type="entry name" value="WD_REPEATS_2"/>
    <property type="match status" value="6"/>
</dbReference>
<dbReference type="InterPro" id="IPR001680">
    <property type="entry name" value="WD40_rpt"/>
</dbReference>